<accession>K7G7U2</accession>
<keyword evidence="13" id="KW-1185">Reference proteome</keyword>
<name>K7G7U2_PELSI</name>
<dbReference type="InterPro" id="IPR017861">
    <property type="entry name" value="KAE1/TsaD"/>
</dbReference>
<dbReference type="HAMAP" id="MF_01445">
    <property type="entry name" value="TsaD"/>
    <property type="match status" value="1"/>
</dbReference>
<dbReference type="Gene3D" id="3.30.420.40">
    <property type="match status" value="2"/>
</dbReference>
<dbReference type="PANTHER" id="PTHR11735:SF6">
    <property type="entry name" value="TRNA N6-ADENOSINE THREONYLCARBAMOYLTRANSFERASE, MITOCHONDRIAL"/>
    <property type="match status" value="1"/>
</dbReference>
<reference evidence="12" key="4">
    <citation type="submission" date="2025-09" db="UniProtKB">
        <authorList>
            <consortium name="Ensembl"/>
        </authorList>
    </citation>
    <scope>IDENTIFICATION</scope>
</reference>
<dbReference type="AlphaFoldDB" id="K7G7U2"/>
<dbReference type="GO" id="GO:0061711">
    <property type="term" value="F:tRNA N(6)-L-threonylcarbamoyladenine synthase activity"/>
    <property type="evidence" value="ECO:0007669"/>
    <property type="project" value="UniProtKB-EC"/>
</dbReference>
<keyword evidence="4 10" id="KW-0819">tRNA processing</keyword>
<dbReference type="PRINTS" id="PR00789">
    <property type="entry name" value="OSIALOPTASE"/>
</dbReference>
<dbReference type="RefSeq" id="XP_025035647.1">
    <property type="nucleotide sequence ID" value="XM_025179862.1"/>
</dbReference>
<dbReference type="Pfam" id="PF00814">
    <property type="entry name" value="TsaD"/>
    <property type="match status" value="1"/>
</dbReference>
<dbReference type="InterPro" id="IPR000905">
    <property type="entry name" value="Gcp-like_dom"/>
</dbReference>
<dbReference type="PANTHER" id="PTHR11735">
    <property type="entry name" value="TRNA N6-ADENOSINE THREONYLCARBAMOYLTRANSFERASE"/>
    <property type="match status" value="1"/>
</dbReference>
<dbReference type="OMA" id="NAAMIGC"/>
<proteinExistence type="inferred from homology"/>
<dbReference type="SUPFAM" id="SSF53067">
    <property type="entry name" value="Actin-like ATPase domain"/>
    <property type="match status" value="1"/>
</dbReference>
<dbReference type="FunFam" id="3.30.420.40:FF:000106">
    <property type="entry name" value="Probable tRNA N6-adenosine threonylcarbamoyltransferase, mitochondrial"/>
    <property type="match status" value="1"/>
</dbReference>
<comment type="cofactor">
    <cofactor evidence="10">
        <name>a divalent metal cation</name>
        <dbReference type="ChEBI" id="CHEBI:60240"/>
    </cofactor>
    <text evidence="10">Binds 1 divalent metal cation per subunit.</text>
</comment>
<dbReference type="eggNOG" id="KOG2707">
    <property type="taxonomic scope" value="Eukaryota"/>
</dbReference>
<evidence type="ECO:0000256" key="9">
    <source>
        <dbReference type="ARBA" id="ARBA00048117"/>
    </source>
</evidence>
<dbReference type="STRING" id="13735.ENSPSIP00000016353"/>
<keyword evidence="6" id="KW-0809">Transit peptide</keyword>
<keyword evidence="3 10" id="KW-0808">Transferase</keyword>
<evidence type="ECO:0000256" key="10">
    <source>
        <dbReference type="HAMAP-Rule" id="MF_03179"/>
    </source>
</evidence>
<evidence type="ECO:0000256" key="7">
    <source>
        <dbReference type="ARBA" id="ARBA00023128"/>
    </source>
</evidence>
<evidence type="ECO:0000256" key="2">
    <source>
        <dbReference type="ARBA" id="ARBA00012156"/>
    </source>
</evidence>
<evidence type="ECO:0000256" key="1">
    <source>
        <dbReference type="ARBA" id="ARBA00004173"/>
    </source>
</evidence>
<dbReference type="GO" id="GO:0046872">
    <property type="term" value="F:metal ion binding"/>
    <property type="evidence" value="ECO:0007669"/>
    <property type="project" value="UniProtKB-KW"/>
</dbReference>
<dbReference type="NCBIfam" id="TIGR00329">
    <property type="entry name" value="gcp_kae1"/>
    <property type="match status" value="1"/>
</dbReference>
<dbReference type="Ensembl" id="ENSPSIT00000016429.1">
    <property type="protein sequence ID" value="ENSPSIP00000016353.1"/>
    <property type="gene ID" value="ENSPSIG00000014541.1"/>
</dbReference>
<evidence type="ECO:0000313" key="12">
    <source>
        <dbReference type="Ensembl" id="ENSPSIP00000016353.1"/>
    </source>
</evidence>
<keyword evidence="7 10" id="KW-0496">Mitochondrion</keyword>
<gene>
    <name evidence="12" type="primary">OSGEPL1</name>
</gene>
<feature type="domain" description="Gcp-like" evidence="11">
    <location>
        <begin position="74"/>
        <end position="380"/>
    </location>
</feature>
<evidence type="ECO:0000256" key="8">
    <source>
        <dbReference type="ARBA" id="ARBA00023315"/>
    </source>
</evidence>
<sequence>MFWLQFFFRNAAMQKILSTNIVSRCTSKSAKHGWSVCLRSIFFNSVKYCPPKLVLGIETSCDDTGAAVVDDNGNILGEALHSQNEIHLKTGGIIPPVAQQLHRENIERIVKETLCVSGISLDELSAVATTVKPGLALSLGVGLEYSLKLVDKYKKPFIPIHHMEAHALTIRLINQVDFPFLVLLISGGHCILAVAQGVSDFLLLGQSVDVAPGDMLDKVARRLSLTKHPECCSMSGGKAIEHLAQRGNRQHYELRAPMRHHPNCNFSFSGFLCNATRIIKQKEKEEGLQEGHLMSCVTDIAAAIQHAVALHIAERTHRAILFCIKTGILSQTNASLVVSGGVASNQYIRRVLQTVTNATNFNLLCPPPKLCTDNGVMIAWNGIERMRAGLGVLHSTDGIRYEPKAPLGIDISKQVREVAIKVPRLEVMI</sequence>
<evidence type="ECO:0000256" key="3">
    <source>
        <dbReference type="ARBA" id="ARBA00022679"/>
    </source>
</evidence>
<dbReference type="Proteomes" id="UP000007267">
    <property type="component" value="Unassembled WGS sequence"/>
</dbReference>
<comment type="subcellular location">
    <subcellularLocation>
        <location evidence="1 10">Mitochondrion</location>
    </subcellularLocation>
</comment>
<dbReference type="HOGENOM" id="CLU_023208_1_2_1"/>
<evidence type="ECO:0000259" key="11">
    <source>
        <dbReference type="Pfam" id="PF00814"/>
    </source>
</evidence>
<reference evidence="13" key="1">
    <citation type="submission" date="2011-10" db="EMBL/GenBank/DDBJ databases">
        <authorList>
            <consortium name="Soft-shell Turtle Genome Consortium"/>
        </authorList>
    </citation>
    <scope>NUCLEOTIDE SEQUENCE [LARGE SCALE GENOMIC DNA]</scope>
    <source>
        <strain evidence="13">Daiwa-1</strain>
    </source>
</reference>
<dbReference type="CDD" id="cd24134">
    <property type="entry name" value="ASKHA_NBD_OSGEPL1_QRI7_euk"/>
    <property type="match status" value="1"/>
</dbReference>
<keyword evidence="8 10" id="KW-0012">Acyltransferase</keyword>
<evidence type="ECO:0000313" key="13">
    <source>
        <dbReference type="Proteomes" id="UP000007267"/>
    </source>
</evidence>
<dbReference type="EMBL" id="AGCU01020945">
    <property type="status" value="NOT_ANNOTATED_CDS"/>
    <property type="molecule type" value="Genomic_DNA"/>
</dbReference>
<dbReference type="GO" id="GO:0002949">
    <property type="term" value="P:tRNA threonylcarbamoyladenosine modification"/>
    <property type="evidence" value="ECO:0007669"/>
    <property type="project" value="UniProtKB-UniRule"/>
</dbReference>
<dbReference type="InterPro" id="IPR022450">
    <property type="entry name" value="TsaD"/>
</dbReference>
<dbReference type="GeneTree" id="ENSGT00940000153744"/>
<dbReference type="InterPro" id="IPR043129">
    <property type="entry name" value="ATPase_NBD"/>
</dbReference>
<dbReference type="EC" id="2.3.1.234" evidence="2"/>
<evidence type="ECO:0000256" key="6">
    <source>
        <dbReference type="ARBA" id="ARBA00022946"/>
    </source>
</evidence>
<reference evidence="13" key="2">
    <citation type="journal article" date="2013" name="Nat. Genet.">
        <title>The draft genomes of soft-shell turtle and green sea turtle yield insights into the development and evolution of the turtle-specific body plan.</title>
        <authorList>
            <person name="Wang Z."/>
            <person name="Pascual-Anaya J."/>
            <person name="Zadissa A."/>
            <person name="Li W."/>
            <person name="Niimura Y."/>
            <person name="Huang Z."/>
            <person name="Li C."/>
            <person name="White S."/>
            <person name="Xiong Z."/>
            <person name="Fang D."/>
            <person name="Wang B."/>
            <person name="Ming Y."/>
            <person name="Chen Y."/>
            <person name="Zheng Y."/>
            <person name="Kuraku S."/>
            <person name="Pignatelli M."/>
            <person name="Herrero J."/>
            <person name="Beal K."/>
            <person name="Nozawa M."/>
            <person name="Li Q."/>
            <person name="Wang J."/>
            <person name="Zhang H."/>
            <person name="Yu L."/>
            <person name="Shigenobu S."/>
            <person name="Wang J."/>
            <person name="Liu J."/>
            <person name="Flicek P."/>
            <person name="Searle S."/>
            <person name="Wang J."/>
            <person name="Kuratani S."/>
            <person name="Yin Y."/>
            <person name="Aken B."/>
            <person name="Zhang G."/>
            <person name="Irie N."/>
        </authorList>
    </citation>
    <scope>NUCLEOTIDE SEQUENCE [LARGE SCALE GENOMIC DNA]</scope>
    <source>
        <strain evidence="13">Daiwa-1</strain>
    </source>
</reference>
<comment type="catalytic activity">
    <reaction evidence="9 10">
        <text>L-threonylcarbamoyladenylate + adenosine(37) in tRNA = N(6)-L-threonylcarbamoyladenosine(37) in tRNA + AMP + H(+)</text>
        <dbReference type="Rhea" id="RHEA:37059"/>
        <dbReference type="Rhea" id="RHEA-COMP:10162"/>
        <dbReference type="Rhea" id="RHEA-COMP:10163"/>
        <dbReference type="ChEBI" id="CHEBI:15378"/>
        <dbReference type="ChEBI" id="CHEBI:73682"/>
        <dbReference type="ChEBI" id="CHEBI:74411"/>
        <dbReference type="ChEBI" id="CHEBI:74418"/>
        <dbReference type="ChEBI" id="CHEBI:456215"/>
        <dbReference type="EC" id="2.3.1.234"/>
    </reaction>
</comment>
<evidence type="ECO:0000256" key="5">
    <source>
        <dbReference type="ARBA" id="ARBA00022723"/>
    </source>
</evidence>
<protein>
    <recommendedName>
        <fullName evidence="2">N(6)-L-threonylcarbamoyladenine synthase</fullName>
        <ecNumber evidence="2">2.3.1.234</ecNumber>
    </recommendedName>
</protein>
<comment type="function">
    <text evidence="10">Required for the formation of a threonylcarbamoyl group on adenosine at position 37 (t(6)A37) in mitochondrial tRNAs that read codons beginning with adenine. Probably involved in the transfer of the threonylcarbamoyl moiety of threonylcarbamoyl-AMP (TC-AMP) to the N6 group of A37. Involved in mitochondrial genome maintenance.</text>
</comment>
<organism evidence="12 13">
    <name type="scientific">Pelodiscus sinensis</name>
    <name type="common">Chinese softshell turtle</name>
    <name type="synonym">Trionyx sinensis</name>
    <dbReference type="NCBI Taxonomy" id="13735"/>
    <lineage>
        <taxon>Eukaryota</taxon>
        <taxon>Metazoa</taxon>
        <taxon>Chordata</taxon>
        <taxon>Craniata</taxon>
        <taxon>Vertebrata</taxon>
        <taxon>Euteleostomi</taxon>
        <taxon>Archelosauria</taxon>
        <taxon>Testudinata</taxon>
        <taxon>Testudines</taxon>
        <taxon>Cryptodira</taxon>
        <taxon>Trionychia</taxon>
        <taxon>Trionychidae</taxon>
        <taxon>Pelodiscus</taxon>
    </lineage>
</organism>
<dbReference type="CTD" id="64172"/>
<comment type="similarity">
    <text evidence="10">Belongs to the KAE1 / TsaD family.</text>
</comment>
<reference evidence="12" key="3">
    <citation type="submission" date="2025-08" db="UniProtKB">
        <authorList>
            <consortium name="Ensembl"/>
        </authorList>
    </citation>
    <scope>IDENTIFICATION</scope>
</reference>
<dbReference type="GO" id="GO:0005739">
    <property type="term" value="C:mitochondrion"/>
    <property type="evidence" value="ECO:0007669"/>
    <property type="project" value="UniProtKB-SubCell"/>
</dbReference>
<keyword evidence="5 10" id="KW-0479">Metal-binding</keyword>
<evidence type="ECO:0000256" key="4">
    <source>
        <dbReference type="ARBA" id="ARBA00022694"/>
    </source>
</evidence>